<evidence type="ECO:0000313" key="1">
    <source>
        <dbReference type="EMBL" id="RED64561.1"/>
    </source>
</evidence>
<dbReference type="EMBL" id="QRDZ01000022">
    <property type="protein sequence ID" value="RED64561.1"/>
    <property type="molecule type" value="Genomic_DNA"/>
</dbReference>
<name>A0A3D9IRX4_9BACL</name>
<proteinExistence type="predicted"/>
<dbReference type="AlphaFoldDB" id="A0A3D9IRX4"/>
<organism evidence="1 2">
    <name type="scientific">Cohnella phaseoli</name>
    <dbReference type="NCBI Taxonomy" id="456490"/>
    <lineage>
        <taxon>Bacteria</taxon>
        <taxon>Bacillati</taxon>
        <taxon>Bacillota</taxon>
        <taxon>Bacilli</taxon>
        <taxon>Bacillales</taxon>
        <taxon>Paenibacillaceae</taxon>
        <taxon>Cohnella</taxon>
    </lineage>
</organism>
<dbReference type="Proteomes" id="UP000256977">
    <property type="component" value="Unassembled WGS sequence"/>
</dbReference>
<evidence type="ECO:0000313" key="2">
    <source>
        <dbReference type="Proteomes" id="UP000256977"/>
    </source>
</evidence>
<sequence length="467" mass="54011">MNSSFQFMPLNQLKDRFPEDSCWAKFYQDFTDEHIAAYYAGDLTLPSLDLDWEKPFPDQTETILIFIDGNFTVDNLYNEETDGAIGLMVMGNLTVQNMAVGGQEIYVEGNLLVEEVLCGSYNHGETIVQGNLNAAVLVQDDQYRITAGGEKRFVCTVNAWEGDGVCQELPVDIRDVLIDDVFLDDEDIEDEEVGFLFGMLVSTLRKGRSALKDLNEALQRKGAVHLYFTDNALNQENIMKLIQCVLMPGDKHYFDFTERGAYFKVNREYVDGDGDLQTPSVYIKDERNHYFISLEEDEVVHLLRKAMDEEAIWEDITGEPQEQLSEFNYYWIMLLTCVNVAELYLPVVDRGDFEELFQHPAIQALDPAGEDNDGFWDGSIYYRFRQAHTDEDGDELNARMEIQTHDGSFYFYTLDNDKYVSRHYQPPNEYGRQDISYLDSKRWEASERYFARFKHFISREIAEGSHN</sequence>
<accession>A0A3D9IRX4</accession>
<comment type="caution">
    <text evidence="1">The sequence shown here is derived from an EMBL/GenBank/DDBJ whole genome shotgun (WGS) entry which is preliminary data.</text>
</comment>
<protein>
    <submittedName>
        <fullName evidence="1">Uncharacterized protein</fullName>
    </submittedName>
</protein>
<reference evidence="1 2" key="1">
    <citation type="submission" date="2018-07" db="EMBL/GenBank/DDBJ databases">
        <title>Genomic Encyclopedia of Type Strains, Phase III (KMG-III): the genomes of soil and plant-associated and newly described type strains.</title>
        <authorList>
            <person name="Whitman W."/>
        </authorList>
    </citation>
    <scope>NUCLEOTIDE SEQUENCE [LARGE SCALE GENOMIC DNA]</scope>
    <source>
        <strain evidence="1 2">CECT 7287</strain>
    </source>
</reference>
<dbReference type="RefSeq" id="WP_116063288.1">
    <property type="nucleotide sequence ID" value="NZ_QRDZ01000022.1"/>
</dbReference>
<gene>
    <name evidence="1" type="ORF">DFP98_122114</name>
</gene>
<keyword evidence="2" id="KW-1185">Reference proteome</keyword>
<dbReference type="OrthoDB" id="2044786at2"/>